<reference evidence="1 2" key="1">
    <citation type="submission" date="2017-11" db="EMBL/GenBank/DDBJ databases">
        <title>Complete genome sequence of Streptomyces lavendulae subsp. lavendulae CCM 3239 (formerly 'Streptomyces aureofaciens CCM 3239'), the producer of the angucycline-type antibiotic auricin.</title>
        <authorList>
            <person name="Busche T."/>
            <person name="Novakova R."/>
            <person name="Al'Dilaimi A."/>
            <person name="Homerova D."/>
            <person name="Feckova L."/>
            <person name="Rezuchova B."/>
            <person name="Mingyar E."/>
            <person name="Csolleiova D."/>
            <person name="Bekeova C."/>
            <person name="Winkler A."/>
            <person name="Sevcikova B."/>
            <person name="Kalinowski J."/>
            <person name="Kormanec J."/>
            <person name="Ruckert C."/>
        </authorList>
    </citation>
    <scope>NUCLEOTIDE SEQUENCE [LARGE SCALE GENOMIC DNA]</scope>
    <source>
        <strain evidence="1 2">CCM 3239</strain>
    </source>
</reference>
<name>A0A2K8PDA7_STRLA</name>
<dbReference type="KEGG" id="slx:SLAV_09270"/>
<dbReference type="GO" id="GO:0046872">
    <property type="term" value="F:metal ion binding"/>
    <property type="evidence" value="ECO:0007669"/>
    <property type="project" value="InterPro"/>
</dbReference>
<dbReference type="GO" id="GO:0031419">
    <property type="term" value="F:cobalamin binding"/>
    <property type="evidence" value="ECO:0007669"/>
    <property type="project" value="InterPro"/>
</dbReference>
<dbReference type="PROSITE" id="PS51332">
    <property type="entry name" value="B12_BINDING"/>
    <property type="match status" value="1"/>
</dbReference>
<dbReference type="InterPro" id="IPR006158">
    <property type="entry name" value="Cobalamin-bd"/>
</dbReference>
<dbReference type="Gene3D" id="3.40.50.280">
    <property type="entry name" value="Cobalamin-binding domain"/>
    <property type="match status" value="1"/>
</dbReference>
<dbReference type="InterPro" id="IPR036724">
    <property type="entry name" value="Cobalamin-bd_sf"/>
</dbReference>
<dbReference type="OrthoDB" id="8482131at2"/>
<organism evidence="1 2">
    <name type="scientific">Streptomyces lavendulae subsp. lavendulae</name>
    <dbReference type="NCBI Taxonomy" id="58340"/>
    <lineage>
        <taxon>Bacteria</taxon>
        <taxon>Bacillati</taxon>
        <taxon>Actinomycetota</taxon>
        <taxon>Actinomycetes</taxon>
        <taxon>Kitasatosporales</taxon>
        <taxon>Streptomycetaceae</taxon>
        <taxon>Streptomyces</taxon>
    </lineage>
</organism>
<evidence type="ECO:0000313" key="2">
    <source>
        <dbReference type="Proteomes" id="UP000231791"/>
    </source>
</evidence>
<protein>
    <submittedName>
        <fullName evidence="1">Methylaspartate mutase subunit S</fullName>
    </submittedName>
</protein>
<evidence type="ECO:0000313" key="1">
    <source>
        <dbReference type="EMBL" id="ATZ23723.1"/>
    </source>
</evidence>
<dbReference type="Proteomes" id="UP000231791">
    <property type="component" value="Chromosome"/>
</dbReference>
<dbReference type="GeneID" id="49382925"/>
<dbReference type="EMBL" id="CP024985">
    <property type="protein sequence ID" value="ATZ23723.1"/>
    <property type="molecule type" value="Genomic_DNA"/>
</dbReference>
<gene>
    <name evidence="1" type="ORF">SLAV_09270</name>
</gene>
<accession>A0A2K8PDA7</accession>
<dbReference type="SUPFAM" id="SSF52242">
    <property type="entry name" value="Cobalamin (vitamin B12)-binding domain"/>
    <property type="match status" value="1"/>
</dbReference>
<dbReference type="AlphaFoldDB" id="A0A2K8PDA7"/>
<dbReference type="Pfam" id="PF02310">
    <property type="entry name" value="B12-binding"/>
    <property type="match status" value="1"/>
</dbReference>
<proteinExistence type="predicted"/>
<sequence length="143" mass="14813">MHILLSGTASDSHTWNLVYLQLFLEELGHRVHNLGPCVPDGLLAGACAADGPGRPDLVVVSSVNGHGYRDGLGAVQALRRAGVTLPVVIGGKLGVAGVPDPRQRRRLLDAGCDAVFDDGDTGALREYLDLLAGGGRAARQAVA</sequence>
<dbReference type="RefSeq" id="WP_030234591.1">
    <property type="nucleotide sequence ID" value="NZ_CP024985.1"/>
</dbReference>
<keyword evidence="2" id="KW-1185">Reference proteome</keyword>